<dbReference type="Proteomes" id="UP000515838">
    <property type="component" value="Chromosome"/>
</dbReference>
<feature type="compositionally biased region" description="Low complexity" evidence="1">
    <location>
        <begin position="28"/>
        <end position="42"/>
    </location>
</feature>
<keyword evidence="2" id="KW-0732">Signal</keyword>
<dbReference type="RefSeq" id="WP_187572661.1">
    <property type="nucleotide sequence ID" value="NZ_CP060731.1"/>
</dbReference>
<feature type="compositionally biased region" description="Gly residues" evidence="1">
    <location>
        <begin position="119"/>
        <end position="139"/>
    </location>
</feature>
<dbReference type="GeneID" id="81471992"/>
<gene>
    <name evidence="3" type="ORF">IAE60_13495</name>
</gene>
<accession>A0A7G9TA18</accession>
<feature type="signal peptide" evidence="2">
    <location>
        <begin position="1"/>
        <end position="23"/>
    </location>
</feature>
<name>A0A7G9TA18_PSEMX</name>
<feature type="compositionally biased region" description="Basic and acidic residues" evidence="1">
    <location>
        <begin position="174"/>
        <end position="185"/>
    </location>
</feature>
<sequence>MTRKPFFIIAACLVLSASGLAYAQQRGGQGAPAQRGQGVQQQDRLRDPSRNLDRDSTQTQVYGYQLMTEEERTAYRNKMRNLRTQQEREAFRLEHHQLMRQRAVERGIALPDVPPGRASGRGPGARSGTRMGPGAGMQGGQQQTQAQTQQQIEQRTRQEQPAPQSQQTTQQQVQERKEQESDKDD</sequence>
<proteinExistence type="predicted"/>
<evidence type="ECO:0000256" key="2">
    <source>
        <dbReference type="SAM" id="SignalP"/>
    </source>
</evidence>
<reference evidence="3 4" key="1">
    <citation type="submission" date="2020-08" db="EMBL/GenBank/DDBJ databases">
        <title>Streptomycin Non-resistant strain, P. mexicana.</title>
        <authorList>
            <person name="Ganesh-Kumar S."/>
            <person name="Zhe T."/>
            <person name="Yu Z."/>
            <person name="Min Y."/>
        </authorList>
    </citation>
    <scope>NUCLEOTIDE SEQUENCE [LARGE SCALE GENOMIC DNA]</scope>
    <source>
        <strain evidence="3 4">GTZY2</strain>
    </source>
</reference>
<feature type="region of interest" description="Disordered" evidence="1">
    <location>
        <begin position="28"/>
        <end position="54"/>
    </location>
</feature>
<evidence type="ECO:0008006" key="5">
    <source>
        <dbReference type="Google" id="ProtNLM"/>
    </source>
</evidence>
<feature type="compositionally biased region" description="Low complexity" evidence="1">
    <location>
        <begin position="140"/>
        <end position="173"/>
    </location>
</feature>
<feature type="compositionally biased region" description="Basic and acidic residues" evidence="1">
    <location>
        <begin position="43"/>
        <end position="54"/>
    </location>
</feature>
<evidence type="ECO:0000313" key="3">
    <source>
        <dbReference type="EMBL" id="QNN76943.1"/>
    </source>
</evidence>
<evidence type="ECO:0000256" key="1">
    <source>
        <dbReference type="SAM" id="MobiDB-lite"/>
    </source>
</evidence>
<feature type="chain" id="PRO_5028828831" description="DUF4148 domain-containing protein" evidence="2">
    <location>
        <begin position="24"/>
        <end position="185"/>
    </location>
</feature>
<organism evidence="3 4">
    <name type="scientific">Pseudoxanthomonas mexicana</name>
    <dbReference type="NCBI Taxonomy" id="128785"/>
    <lineage>
        <taxon>Bacteria</taxon>
        <taxon>Pseudomonadati</taxon>
        <taxon>Pseudomonadota</taxon>
        <taxon>Gammaproteobacteria</taxon>
        <taxon>Lysobacterales</taxon>
        <taxon>Lysobacteraceae</taxon>
        <taxon>Pseudoxanthomonas</taxon>
    </lineage>
</organism>
<feature type="region of interest" description="Disordered" evidence="1">
    <location>
        <begin position="106"/>
        <end position="185"/>
    </location>
</feature>
<dbReference type="EMBL" id="CP060731">
    <property type="protein sequence ID" value="QNN76943.1"/>
    <property type="molecule type" value="Genomic_DNA"/>
</dbReference>
<dbReference type="AlphaFoldDB" id="A0A7G9TA18"/>
<protein>
    <recommendedName>
        <fullName evidence="5">DUF4148 domain-containing protein</fullName>
    </recommendedName>
</protein>
<evidence type="ECO:0000313" key="4">
    <source>
        <dbReference type="Proteomes" id="UP000515838"/>
    </source>
</evidence>